<accession>A0A1B8AJI6</accession>
<name>A0A1B8AJI6_FUSPO</name>
<protein>
    <submittedName>
        <fullName evidence="1">Uncharacterized protein</fullName>
    </submittedName>
</protein>
<gene>
    <name evidence="1" type="ORF">FPOA_07048</name>
</gene>
<evidence type="ECO:0000313" key="1">
    <source>
        <dbReference type="EMBL" id="OBS20708.1"/>
    </source>
</evidence>
<dbReference type="AlphaFoldDB" id="A0A1B8AJI6"/>
<dbReference type="Proteomes" id="UP000091967">
    <property type="component" value="Unassembled WGS sequence"/>
</dbReference>
<reference evidence="1 2" key="1">
    <citation type="submission" date="2016-06" db="EMBL/GenBank/DDBJ databases">
        <title>Living apart together: crosstalk between the core and supernumerary genomes in a fungal plant pathogen.</title>
        <authorList>
            <person name="Vanheule A."/>
            <person name="Audenaert K."/>
            <person name="Warris S."/>
            <person name="Van De Geest H."/>
            <person name="Schijlen E."/>
            <person name="Hofte M."/>
            <person name="De Saeger S."/>
            <person name="Haesaert G."/>
            <person name="Waalwijk C."/>
            <person name="Van Der Lee T."/>
        </authorList>
    </citation>
    <scope>NUCLEOTIDE SEQUENCE [LARGE SCALE GENOMIC DNA]</scope>
    <source>
        <strain evidence="1 2">2516</strain>
    </source>
</reference>
<dbReference type="EMBL" id="LYXU01000003">
    <property type="protein sequence ID" value="OBS20708.1"/>
    <property type="molecule type" value="Genomic_DNA"/>
</dbReference>
<sequence>MSSSDEKSGEDGSERPGPFAALFQEIGEMRQEQITIRDMLCGQGSREGNDGVEATAMVVKAPKAPRRLVVPRGGHSTRFNSWTPKPETLREVQHQAEMKMLRVRLEAQHEVEMMDLRVQFETARNENRHLAELCRSQRESSLGL</sequence>
<comment type="caution">
    <text evidence="1">The sequence shown here is derived from an EMBL/GenBank/DDBJ whole genome shotgun (WGS) entry which is preliminary data.</text>
</comment>
<evidence type="ECO:0000313" key="2">
    <source>
        <dbReference type="Proteomes" id="UP000091967"/>
    </source>
</evidence>
<proteinExistence type="predicted"/>
<keyword evidence="2" id="KW-1185">Reference proteome</keyword>
<organism evidence="1 2">
    <name type="scientific">Fusarium poae</name>
    <dbReference type="NCBI Taxonomy" id="36050"/>
    <lineage>
        <taxon>Eukaryota</taxon>
        <taxon>Fungi</taxon>
        <taxon>Dikarya</taxon>
        <taxon>Ascomycota</taxon>
        <taxon>Pezizomycotina</taxon>
        <taxon>Sordariomycetes</taxon>
        <taxon>Hypocreomycetidae</taxon>
        <taxon>Hypocreales</taxon>
        <taxon>Nectriaceae</taxon>
        <taxon>Fusarium</taxon>
    </lineage>
</organism>